<keyword evidence="1" id="KW-1133">Transmembrane helix</keyword>
<proteinExistence type="predicted"/>
<keyword evidence="4" id="KW-1185">Reference proteome</keyword>
<evidence type="ECO:0000313" key="4">
    <source>
        <dbReference type="Proteomes" id="UP000292262"/>
    </source>
</evidence>
<accession>A0A4Q7P0L8</accession>
<evidence type="ECO:0000256" key="1">
    <source>
        <dbReference type="SAM" id="Phobius"/>
    </source>
</evidence>
<sequence length="112" mass="13766">MSSDNLYENYKRAKQRVKKEREFYGHLVAYLIMNVVILVFKSKLLQLIMHGETDPNFELWWDYNLIFTPLFWGIGLLFHGLWAFEKTILFNKKWEKKKIEHYVNETKDKRYE</sequence>
<keyword evidence="1" id="KW-0812">Transmembrane</keyword>
<name>A0A4Q7P0L8_9FLAO</name>
<evidence type="ECO:0000259" key="2">
    <source>
        <dbReference type="Pfam" id="PF13239"/>
    </source>
</evidence>
<evidence type="ECO:0000313" key="3">
    <source>
        <dbReference type="EMBL" id="RZS93343.1"/>
    </source>
</evidence>
<dbReference type="EMBL" id="SGXE01000002">
    <property type="protein sequence ID" value="RZS93343.1"/>
    <property type="molecule type" value="Genomic_DNA"/>
</dbReference>
<dbReference type="OrthoDB" id="8965954at2"/>
<feature type="transmembrane region" description="Helical" evidence="1">
    <location>
        <begin position="60"/>
        <end position="84"/>
    </location>
</feature>
<organism evidence="3 4">
    <name type="scientific">Aquimarina brevivitae</name>
    <dbReference type="NCBI Taxonomy" id="323412"/>
    <lineage>
        <taxon>Bacteria</taxon>
        <taxon>Pseudomonadati</taxon>
        <taxon>Bacteroidota</taxon>
        <taxon>Flavobacteriia</taxon>
        <taxon>Flavobacteriales</taxon>
        <taxon>Flavobacteriaceae</taxon>
        <taxon>Aquimarina</taxon>
    </lineage>
</organism>
<dbReference type="Proteomes" id="UP000292262">
    <property type="component" value="Unassembled WGS sequence"/>
</dbReference>
<feature type="domain" description="2TM" evidence="2">
    <location>
        <begin position="11"/>
        <end position="103"/>
    </location>
</feature>
<dbReference type="InterPro" id="IPR025698">
    <property type="entry name" value="2TM_dom"/>
</dbReference>
<keyword evidence="1" id="KW-0472">Membrane</keyword>
<gene>
    <name evidence="3" type="ORF">EV197_1921</name>
</gene>
<comment type="caution">
    <text evidence="3">The sequence shown here is derived from an EMBL/GenBank/DDBJ whole genome shotgun (WGS) entry which is preliminary data.</text>
</comment>
<feature type="transmembrane region" description="Helical" evidence="1">
    <location>
        <begin position="21"/>
        <end position="40"/>
    </location>
</feature>
<dbReference type="Pfam" id="PF13239">
    <property type="entry name" value="2TM"/>
    <property type="match status" value="1"/>
</dbReference>
<protein>
    <submittedName>
        <fullName evidence="3">2TM domain-containing protein</fullName>
    </submittedName>
</protein>
<dbReference type="RefSeq" id="WP_130286479.1">
    <property type="nucleotide sequence ID" value="NZ_SGXE01000002.1"/>
</dbReference>
<reference evidence="3 4" key="1">
    <citation type="submission" date="2019-02" db="EMBL/GenBank/DDBJ databases">
        <title>Genomic Encyclopedia of Type Strains, Phase IV (KMG-IV): sequencing the most valuable type-strain genomes for metagenomic binning, comparative biology and taxonomic classification.</title>
        <authorList>
            <person name="Goeker M."/>
        </authorList>
    </citation>
    <scope>NUCLEOTIDE SEQUENCE [LARGE SCALE GENOMIC DNA]</scope>
    <source>
        <strain evidence="3 4">DSM 17196</strain>
    </source>
</reference>
<dbReference type="AlphaFoldDB" id="A0A4Q7P0L8"/>